<name>A0ABP0K3M2_9DINO</name>
<sequence>MISIPVKVQDKTQDNPSYVMEEYPILDPHSVVKYMWGAGLRVPMSEVQEFWDRSRQNNEPWSLFSKASSAHIPLGIYGDGATMKMNYGKQESIIGLYLNLPLWRPKSVRGSRWLLFCIEEDRLWHHFTLNRVLREIVWSCNQLYSGVHASVGAGGERLPPALEHLAGTQVCEGAVFAVVEIRGDWSWMKKIFRYYQTSWNGRNTCHGCGATGKGPYSDRYYNFEGANWDDHDFSLGEFLTKRMPPKGVCPLVCLANFHPGLIKWCTMHVVHLGILYVSNGACMKMLCDIGYFAPMGDSLRMKLAKAHEKFKRWCKRTNVSCSQPMFTVGLLMKWRTNDVLLTCKAYNGRCVAEWLGECARDAATQEVFLAEDSRLPMAALAQ</sequence>
<reference evidence="1 2" key="1">
    <citation type="submission" date="2024-02" db="EMBL/GenBank/DDBJ databases">
        <authorList>
            <person name="Chen Y."/>
            <person name="Shah S."/>
            <person name="Dougan E. K."/>
            <person name="Thang M."/>
            <person name="Chan C."/>
        </authorList>
    </citation>
    <scope>NUCLEOTIDE SEQUENCE [LARGE SCALE GENOMIC DNA]</scope>
</reference>
<proteinExistence type="predicted"/>
<dbReference type="EMBL" id="CAXAMN010007191">
    <property type="protein sequence ID" value="CAK9020754.1"/>
    <property type="molecule type" value="Genomic_DNA"/>
</dbReference>
<evidence type="ECO:0000313" key="2">
    <source>
        <dbReference type="Proteomes" id="UP001642484"/>
    </source>
</evidence>
<protein>
    <submittedName>
        <fullName evidence="1">Uncharacterized protein</fullName>
    </submittedName>
</protein>
<comment type="caution">
    <text evidence="1">The sequence shown here is derived from an EMBL/GenBank/DDBJ whole genome shotgun (WGS) entry which is preliminary data.</text>
</comment>
<evidence type="ECO:0000313" key="1">
    <source>
        <dbReference type="EMBL" id="CAK9020754.1"/>
    </source>
</evidence>
<organism evidence="1 2">
    <name type="scientific">Durusdinium trenchii</name>
    <dbReference type="NCBI Taxonomy" id="1381693"/>
    <lineage>
        <taxon>Eukaryota</taxon>
        <taxon>Sar</taxon>
        <taxon>Alveolata</taxon>
        <taxon>Dinophyceae</taxon>
        <taxon>Suessiales</taxon>
        <taxon>Symbiodiniaceae</taxon>
        <taxon>Durusdinium</taxon>
    </lineage>
</organism>
<keyword evidence="2" id="KW-1185">Reference proteome</keyword>
<accession>A0ABP0K3M2</accession>
<gene>
    <name evidence="1" type="ORF">CCMP2556_LOCUS14169</name>
</gene>
<dbReference type="Proteomes" id="UP001642484">
    <property type="component" value="Unassembled WGS sequence"/>
</dbReference>